<evidence type="ECO:0000259" key="2">
    <source>
        <dbReference type="Pfam" id="PF02826"/>
    </source>
</evidence>
<proteinExistence type="predicted"/>
<dbReference type="Pfam" id="PF02826">
    <property type="entry name" value="2-Hacid_dh_C"/>
    <property type="match status" value="1"/>
</dbReference>
<dbReference type="Gene3D" id="3.40.50.720">
    <property type="entry name" value="NAD(P)-binding Rossmann-like Domain"/>
    <property type="match status" value="2"/>
</dbReference>
<dbReference type="PANTHER" id="PTHR10996:SF114">
    <property type="entry name" value="GLYOXYLATE_HYDROXYPYRUVATE REDUCTASE A"/>
    <property type="match status" value="1"/>
</dbReference>
<dbReference type="EMBL" id="UOFL01000058">
    <property type="protein sequence ID" value="VAW74529.1"/>
    <property type="molecule type" value="Genomic_DNA"/>
</dbReference>
<dbReference type="GO" id="GO:0030267">
    <property type="term" value="F:glyoxylate reductase (NADPH) activity"/>
    <property type="evidence" value="ECO:0007669"/>
    <property type="project" value="TreeGrafter"/>
</dbReference>
<dbReference type="PROSITE" id="PS00671">
    <property type="entry name" value="D_2_HYDROXYACID_DH_3"/>
    <property type="match status" value="1"/>
</dbReference>
<gene>
    <name evidence="3" type="ORF">MNBD_GAMMA12-218</name>
</gene>
<dbReference type="GO" id="GO:0005829">
    <property type="term" value="C:cytosol"/>
    <property type="evidence" value="ECO:0007669"/>
    <property type="project" value="TreeGrafter"/>
</dbReference>
<organism evidence="3">
    <name type="scientific">hydrothermal vent metagenome</name>
    <dbReference type="NCBI Taxonomy" id="652676"/>
    <lineage>
        <taxon>unclassified sequences</taxon>
        <taxon>metagenomes</taxon>
        <taxon>ecological metagenomes</taxon>
    </lineage>
</organism>
<dbReference type="InterPro" id="IPR036291">
    <property type="entry name" value="NAD(P)-bd_dom_sf"/>
</dbReference>
<sequence length="309" mass="34112">MKLILLHPEIPQALKFQTSLKAQNTGFRVVISLDNVAPELVEVAIIWLTVQDYLQRLPNLKLLLICGSGVDHIINAKSLPRHISLVRLVDPYLRNHFSDYVVKTIVQHVLSKEEPLRSKCTSHWTGGNLVFPLPKVGLMGLGLVGEATAIKLVAMGFDVCGWVRTSRPRILPEVYVEKEALGDFAQQSEIIVCQLPLTKDTVGILNTRLFAQLPRGAYLVNVARGAHLNEADLLSALDTCQLSGACLDVINEEIPPANHRFGSHPKITLTPHIAGTLEPEQQAIYSAKIIACYYRGESLAGIVDYHACY</sequence>
<dbReference type="EC" id="1.1.1.95" evidence="3"/>
<evidence type="ECO:0000313" key="3">
    <source>
        <dbReference type="EMBL" id="VAW74529.1"/>
    </source>
</evidence>
<accession>A0A3B0YJY3</accession>
<dbReference type="PANTHER" id="PTHR10996">
    <property type="entry name" value="2-HYDROXYACID DEHYDROGENASE-RELATED"/>
    <property type="match status" value="1"/>
</dbReference>
<dbReference type="SUPFAM" id="SSF51735">
    <property type="entry name" value="NAD(P)-binding Rossmann-fold domains"/>
    <property type="match status" value="1"/>
</dbReference>
<protein>
    <submittedName>
        <fullName evidence="3">D-3-phosphoglycerate dehydrogenase</fullName>
        <ecNumber evidence="3">1.1.1.95</ecNumber>
    </submittedName>
</protein>
<dbReference type="GO" id="GO:0016618">
    <property type="term" value="F:hydroxypyruvate reductase [NAD(P)H] activity"/>
    <property type="evidence" value="ECO:0007669"/>
    <property type="project" value="TreeGrafter"/>
</dbReference>
<dbReference type="GO" id="GO:0051287">
    <property type="term" value="F:NAD binding"/>
    <property type="evidence" value="ECO:0007669"/>
    <property type="project" value="InterPro"/>
</dbReference>
<reference evidence="3" key="1">
    <citation type="submission" date="2018-06" db="EMBL/GenBank/DDBJ databases">
        <authorList>
            <person name="Zhirakovskaya E."/>
        </authorList>
    </citation>
    <scope>NUCLEOTIDE SEQUENCE</scope>
</reference>
<dbReference type="AlphaFoldDB" id="A0A3B0YJY3"/>
<dbReference type="SUPFAM" id="SSF52283">
    <property type="entry name" value="Formate/glycerate dehydrogenase catalytic domain-like"/>
    <property type="match status" value="1"/>
</dbReference>
<dbReference type="GO" id="GO:0004617">
    <property type="term" value="F:phosphoglycerate dehydrogenase activity"/>
    <property type="evidence" value="ECO:0007669"/>
    <property type="project" value="UniProtKB-EC"/>
</dbReference>
<evidence type="ECO:0000256" key="1">
    <source>
        <dbReference type="ARBA" id="ARBA00023002"/>
    </source>
</evidence>
<dbReference type="InterPro" id="IPR006140">
    <property type="entry name" value="D-isomer_DH_NAD-bd"/>
</dbReference>
<dbReference type="InterPro" id="IPR029753">
    <property type="entry name" value="D-isomer_DH_CS"/>
</dbReference>
<name>A0A3B0YJY3_9ZZZZ</name>
<keyword evidence="1 3" id="KW-0560">Oxidoreductase</keyword>
<feature type="domain" description="D-isomer specific 2-hydroxyacid dehydrogenase NAD-binding" evidence="2">
    <location>
        <begin position="135"/>
        <end position="274"/>
    </location>
</feature>
<dbReference type="InterPro" id="IPR050223">
    <property type="entry name" value="D-isomer_2-hydroxyacid_DH"/>
</dbReference>